<dbReference type="InterPro" id="IPR036179">
    <property type="entry name" value="Ig-like_dom_sf"/>
</dbReference>
<feature type="non-terminal residue" evidence="6">
    <location>
        <position position="1"/>
    </location>
</feature>
<dbReference type="SUPFAM" id="SSF48726">
    <property type="entry name" value="Immunoglobulin"/>
    <property type="match status" value="2"/>
</dbReference>
<reference evidence="6 7" key="1">
    <citation type="submission" date="2021-06" db="EMBL/GenBank/DDBJ databases">
        <authorList>
            <person name="Palmer J.M."/>
        </authorList>
    </citation>
    <scope>NUCLEOTIDE SEQUENCE [LARGE SCALE GENOMIC DNA]</scope>
    <source>
        <strain evidence="6 7">AS_MEX2019</strain>
        <tissue evidence="6">Muscle</tissue>
    </source>
</reference>
<dbReference type="InterPro" id="IPR013098">
    <property type="entry name" value="Ig_I-set"/>
</dbReference>
<feature type="domain" description="Ig-like" evidence="5">
    <location>
        <begin position="43"/>
        <end position="131"/>
    </location>
</feature>
<evidence type="ECO:0000313" key="7">
    <source>
        <dbReference type="Proteomes" id="UP001469553"/>
    </source>
</evidence>
<keyword evidence="2" id="KW-0963">Cytoplasm</keyword>
<keyword evidence="3" id="KW-0597">Phosphoprotein</keyword>
<dbReference type="InterPro" id="IPR013783">
    <property type="entry name" value="Ig-like_fold"/>
</dbReference>
<comment type="caution">
    <text evidence="6">The sequence shown here is derived from an EMBL/GenBank/DDBJ whole genome shotgun (WGS) entry which is preliminary data.</text>
</comment>
<dbReference type="Gene3D" id="2.60.40.10">
    <property type="entry name" value="Immunoglobulins"/>
    <property type="match status" value="2"/>
</dbReference>
<evidence type="ECO:0000313" key="6">
    <source>
        <dbReference type="EMBL" id="MEQ2312778.1"/>
    </source>
</evidence>
<dbReference type="Proteomes" id="UP001469553">
    <property type="component" value="Unassembled WGS sequence"/>
</dbReference>
<evidence type="ECO:0000256" key="4">
    <source>
        <dbReference type="ARBA" id="ARBA00023157"/>
    </source>
</evidence>
<dbReference type="InterPro" id="IPR003599">
    <property type="entry name" value="Ig_sub"/>
</dbReference>
<dbReference type="PANTHER" id="PTHR35971">
    <property type="entry name" value="SI:DKEY-31G6.6"/>
    <property type="match status" value="1"/>
</dbReference>
<dbReference type="InterPro" id="IPR052385">
    <property type="entry name" value="Obscurin/Obscurin-like_Reg"/>
</dbReference>
<dbReference type="InterPro" id="IPR007110">
    <property type="entry name" value="Ig-like_dom"/>
</dbReference>
<comment type="subcellular location">
    <subcellularLocation>
        <location evidence="1">Cytoplasm</location>
    </subcellularLocation>
</comment>
<keyword evidence="4" id="KW-1015">Disulfide bond</keyword>
<dbReference type="PANTHER" id="PTHR35971:SF5">
    <property type="entry name" value="OBSCURIN LIKE CYTOSKELETAL ADAPTOR 1"/>
    <property type="match status" value="1"/>
</dbReference>
<dbReference type="Pfam" id="PF07679">
    <property type="entry name" value="I-set"/>
    <property type="match status" value="1"/>
</dbReference>
<sequence>YVFENVGNKRTLNINKCNLSDDAEYECVIGEEKCFTEVFVKEPPVTITKLLDDVHTVVGEKVEFEVEVSEEGANVKWMKDEVELNRETAGSKYRFKKDGKKHVLIITEATKEDIGMYYAFTNGGESKAELEVE</sequence>
<gene>
    <name evidence="6" type="primary">MYBPC3_5</name>
    <name evidence="6" type="ORF">AMECASPLE_034725</name>
</gene>
<accession>A0ABV1A2K2</accession>
<evidence type="ECO:0000256" key="3">
    <source>
        <dbReference type="ARBA" id="ARBA00022553"/>
    </source>
</evidence>
<evidence type="ECO:0000256" key="1">
    <source>
        <dbReference type="ARBA" id="ARBA00004496"/>
    </source>
</evidence>
<dbReference type="EMBL" id="JAHRIP010080221">
    <property type="protein sequence ID" value="MEQ2312778.1"/>
    <property type="molecule type" value="Genomic_DNA"/>
</dbReference>
<dbReference type="SMART" id="SM00409">
    <property type="entry name" value="IG"/>
    <property type="match status" value="1"/>
</dbReference>
<keyword evidence="7" id="KW-1185">Reference proteome</keyword>
<feature type="non-terminal residue" evidence="6">
    <location>
        <position position="133"/>
    </location>
</feature>
<name>A0ABV1A2K2_9TELE</name>
<protein>
    <submittedName>
        <fullName evidence="6">Myosin-binding protein C, cardiac-type</fullName>
    </submittedName>
</protein>
<proteinExistence type="predicted"/>
<organism evidence="6 7">
    <name type="scientific">Ameca splendens</name>
    <dbReference type="NCBI Taxonomy" id="208324"/>
    <lineage>
        <taxon>Eukaryota</taxon>
        <taxon>Metazoa</taxon>
        <taxon>Chordata</taxon>
        <taxon>Craniata</taxon>
        <taxon>Vertebrata</taxon>
        <taxon>Euteleostomi</taxon>
        <taxon>Actinopterygii</taxon>
        <taxon>Neopterygii</taxon>
        <taxon>Teleostei</taxon>
        <taxon>Neoteleostei</taxon>
        <taxon>Acanthomorphata</taxon>
        <taxon>Ovalentaria</taxon>
        <taxon>Atherinomorphae</taxon>
        <taxon>Cyprinodontiformes</taxon>
        <taxon>Goodeidae</taxon>
        <taxon>Ameca</taxon>
    </lineage>
</organism>
<evidence type="ECO:0000259" key="5">
    <source>
        <dbReference type="PROSITE" id="PS50835"/>
    </source>
</evidence>
<dbReference type="PROSITE" id="PS50835">
    <property type="entry name" value="IG_LIKE"/>
    <property type="match status" value="1"/>
</dbReference>
<evidence type="ECO:0000256" key="2">
    <source>
        <dbReference type="ARBA" id="ARBA00022490"/>
    </source>
</evidence>